<dbReference type="STRING" id="189381.GCA_900166615_02766"/>
<proteinExistence type="predicted"/>
<keyword evidence="2" id="KW-1185">Reference proteome</keyword>
<sequence length="86" mass="9735">MKREAELALRVKSLVLEGMEELVKDGGATDNKDWKKVAEVYSRCICDLVTVIADEQSDRERILKGTVAKAKIGYNMIGRKQTEYTK</sequence>
<reference evidence="2" key="1">
    <citation type="submission" date="2015-07" db="EMBL/GenBank/DDBJ databases">
        <title>Fjat-14235 jcm11544.</title>
        <authorList>
            <person name="Liu B."/>
            <person name="Wang J."/>
            <person name="Zhu Y."/>
            <person name="Liu G."/>
            <person name="Chen Q."/>
            <person name="Chen Z."/>
            <person name="Lan J."/>
            <person name="Che J."/>
            <person name="Ge C."/>
            <person name="Shi H."/>
            <person name="Pan Z."/>
            <person name="Liu X."/>
        </authorList>
    </citation>
    <scope>NUCLEOTIDE SEQUENCE [LARGE SCALE GENOMIC DNA]</scope>
    <source>
        <strain evidence="2">JCM 11544</strain>
    </source>
</reference>
<protein>
    <submittedName>
        <fullName evidence="1">Uncharacterized protein</fullName>
    </submittedName>
</protein>
<dbReference type="Proteomes" id="UP000037405">
    <property type="component" value="Unassembled WGS sequence"/>
</dbReference>
<organism evidence="1 2">
    <name type="scientific">Rossellomorea marisflavi</name>
    <dbReference type="NCBI Taxonomy" id="189381"/>
    <lineage>
        <taxon>Bacteria</taxon>
        <taxon>Bacillati</taxon>
        <taxon>Bacillota</taxon>
        <taxon>Bacilli</taxon>
        <taxon>Bacillales</taxon>
        <taxon>Bacillaceae</taxon>
        <taxon>Rossellomorea</taxon>
    </lineage>
</organism>
<accession>A0A0M0GS40</accession>
<dbReference type="PATRIC" id="fig|189381.12.peg.1664"/>
<comment type="caution">
    <text evidence="1">The sequence shown here is derived from an EMBL/GenBank/DDBJ whole genome shotgun (WGS) entry which is preliminary data.</text>
</comment>
<gene>
    <name evidence="1" type="ORF">AF331_07540</name>
</gene>
<dbReference type="RefSeq" id="WP_053427470.1">
    <property type="nucleotide sequence ID" value="NZ_JAMQJB010000007.1"/>
</dbReference>
<evidence type="ECO:0000313" key="1">
    <source>
        <dbReference type="EMBL" id="KON92292.1"/>
    </source>
</evidence>
<dbReference type="OrthoDB" id="2917292at2"/>
<dbReference type="EMBL" id="LGUE01000001">
    <property type="protein sequence ID" value="KON92292.1"/>
    <property type="molecule type" value="Genomic_DNA"/>
</dbReference>
<dbReference type="AlphaFoldDB" id="A0A0M0GS40"/>
<name>A0A0M0GS40_9BACI</name>
<evidence type="ECO:0000313" key="2">
    <source>
        <dbReference type="Proteomes" id="UP000037405"/>
    </source>
</evidence>